<evidence type="ECO:0000256" key="3">
    <source>
        <dbReference type="ARBA" id="ARBA00019010"/>
    </source>
</evidence>
<dbReference type="FunCoup" id="E8QXQ0">
    <property type="interactions" value="234"/>
</dbReference>
<keyword evidence="8" id="KW-0067">ATP-binding</keyword>
<evidence type="ECO:0000256" key="5">
    <source>
        <dbReference type="ARBA" id="ARBA00022694"/>
    </source>
</evidence>
<keyword evidence="5" id="KW-0819">tRNA processing</keyword>
<evidence type="ECO:0000256" key="6">
    <source>
        <dbReference type="ARBA" id="ARBA00022723"/>
    </source>
</evidence>
<dbReference type="SUPFAM" id="SSF52540">
    <property type="entry name" value="P-loop containing nucleoside triphosphate hydrolases"/>
    <property type="match status" value="1"/>
</dbReference>
<dbReference type="GO" id="GO:0005737">
    <property type="term" value="C:cytoplasm"/>
    <property type="evidence" value="ECO:0007669"/>
    <property type="project" value="UniProtKB-SubCell"/>
</dbReference>
<dbReference type="NCBIfam" id="TIGR00150">
    <property type="entry name" value="T6A_YjeE"/>
    <property type="match status" value="1"/>
</dbReference>
<proteinExistence type="inferred from homology"/>
<dbReference type="PANTHER" id="PTHR33540:SF2">
    <property type="entry name" value="TRNA THREONYLCARBAMOYLADENOSINE BIOSYNTHESIS PROTEIN TSAE"/>
    <property type="match status" value="1"/>
</dbReference>
<accession>E8QXQ0</accession>
<dbReference type="RefSeq" id="WP_013566375.1">
    <property type="nucleotide sequence ID" value="NC_014962.1"/>
</dbReference>
<keyword evidence="12" id="KW-1185">Reference proteome</keyword>
<reference evidence="11 12" key="2">
    <citation type="journal article" date="2011" name="Stand. Genomic Sci.">
        <title>Complete genome sequence of Isosphaera pallida type strain (IS1B).</title>
        <authorList>
            <consortium name="US DOE Joint Genome Institute (JGI-PGF)"/>
            <person name="Goker M."/>
            <person name="Cleland D."/>
            <person name="Saunders E."/>
            <person name="Lapidus A."/>
            <person name="Nolan M."/>
            <person name="Lucas S."/>
            <person name="Hammon N."/>
            <person name="Deshpande S."/>
            <person name="Cheng J.F."/>
            <person name="Tapia R."/>
            <person name="Han C."/>
            <person name="Goodwin L."/>
            <person name="Pitluck S."/>
            <person name="Liolios K."/>
            <person name="Pagani I."/>
            <person name="Ivanova N."/>
            <person name="Mavromatis K."/>
            <person name="Pati A."/>
            <person name="Chen A."/>
            <person name="Palaniappan K."/>
            <person name="Land M."/>
            <person name="Hauser L."/>
            <person name="Chang Y.J."/>
            <person name="Jeffries C.D."/>
            <person name="Detter J.C."/>
            <person name="Beck B."/>
            <person name="Woyke T."/>
            <person name="Bristow J."/>
            <person name="Eisen J.A."/>
            <person name="Markowitz V."/>
            <person name="Hugenholtz P."/>
            <person name="Kyrpides N.C."/>
            <person name="Klenk H.P."/>
        </authorList>
    </citation>
    <scope>NUCLEOTIDE SEQUENCE [LARGE SCALE GENOMIC DNA]</scope>
    <source>
        <strain evidence="12">ATCC 43644 / DSM 9630 / IS1B</strain>
    </source>
</reference>
<keyword evidence="9" id="KW-0460">Magnesium</keyword>
<keyword evidence="7" id="KW-0547">Nucleotide-binding</keyword>
<gene>
    <name evidence="11" type="ordered locus">Isop_3530</name>
</gene>
<evidence type="ECO:0000256" key="1">
    <source>
        <dbReference type="ARBA" id="ARBA00004496"/>
    </source>
</evidence>
<dbReference type="GO" id="GO:0005524">
    <property type="term" value="F:ATP binding"/>
    <property type="evidence" value="ECO:0007669"/>
    <property type="project" value="UniProtKB-KW"/>
</dbReference>
<dbReference type="Proteomes" id="UP000008631">
    <property type="component" value="Chromosome"/>
</dbReference>
<dbReference type="InParanoid" id="E8QXQ0"/>
<reference key="1">
    <citation type="submission" date="2010-11" db="EMBL/GenBank/DDBJ databases">
        <title>The complete sequence of chromosome of Isophaera pallida ATCC 43644.</title>
        <authorList>
            <consortium name="US DOE Joint Genome Institute (JGI-PGF)"/>
            <person name="Lucas S."/>
            <person name="Copeland A."/>
            <person name="Lapidus A."/>
            <person name="Bruce D."/>
            <person name="Goodwin L."/>
            <person name="Pitluck S."/>
            <person name="Kyrpides N."/>
            <person name="Mavromatis K."/>
            <person name="Pagani I."/>
            <person name="Ivanova N."/>
            <person name="Saunders E."/>
            <person name="Brettin T."/>
            <person name="Detter J.C."/>
            <person name="Han C."/>
            <person name="Tapia R."/>
            <person name="Land M."/>
            <person name="Hauser L."/>
            <person name="Markowitz V."/>
            <person name="Cheng J.-F."/>
            <person name="Hugenholtz P."/>
            <person name="Woyke T."/>
            <person name="Wu D."/>
            <person name="Eisen J.A."/>
        </authorList>
    </citation>
    <scope>NUCLEOTIDE SEQUENCE</scope>
    <source>
        <strain>ATCC 43644</strain>
    </source>
</reference>
<evidence type="ECO:0000256" key="4">
    <source>
        <dbReference type="ARBA" id="ARBA00022490"/>
    </source>
</evidence>
<dbReference type="OrthoDB" id="9815896at2"/>
<dbReference type="Gene3D" id="3.40.50.300">
    <property type="entry name" value="P-loop containing nucleotide triphosphate hydrolases"/>
    <property type="match status" value="1"/>
</dbReference>
<keyword evidence="6" id="KW-0479">Metal-binding</keyword>
<dbReference type="AlphaFoldDB" id="E8QXQ0"/>
<protein>
    <recommendedName>
        <fullName evidence="3">tRNA threonylcarbamoyladenosine biosynthesis protein TsaE</fullName>
    </recommendedName>
    <alternativeName>
        <fullName evidence="10">t(6)A37 threonylcarbamoyladenosine biosynthesis protein TsaE</fullName>
    </alternativeName>
</protein>
<sequence length="187" mass="20521">MSEVACLPYPPSPIRRRFEGQLADEEATRALGRTLAAVARPGLTIALNGPLGAGKTTLVKALAEALGADPSVVSSPTFSLIHEYEAAIPLAHFDAYRLEDGAALEAAGGDDYLGDARWLCLVEWADKVADRLPETRWELRLEPGRQPWDGRRFWLDIPWSDPAAMDWQLEGFGDVQQQPVDERANAL</sequence>
<evidence type="ECO:0000256" key="8">
    <source>
        <dbReference type="ARBA" id="ARBA00022840"/>
    </source>
</evidence>
<dbReference type="Pfam" id="PF02367">
    <property type="entry name" value="TsaE"/>
    <property type="match status" value="1"/>
</dbReference>
<dbReference type="STRING" id="575540.Isop_3530"/>
<dbReference type="GO" id="GO:0046872">
    <property type="term" value="F:metal ion binding"/>
    <property type="evidence" value="ECO:0007669"/>
    <property type="project" value="UniProtKB-KW"/>
</dbReference>
<dbReference type="InterPro" id="IPR027417">
    <property type="entry name" value="P-loop_NTPase"/>
</dbReference>
<evidence type="ECO:0000313" key="11">
    <source>
        <dbReference type="EMBL" id="ADV64087.1"/>
    </source>
</evidence>
<comment type="subcellular location">
    <subcellularLocation>
        <location evidence="1">Cytoplasm</location>
    </subcellularLocation>
</comment>
<keyword evidence="4" id="KW-0963">Cytoplasm</keyword>
<evidence type="ECO:0000256" key="7">
    <source>
        <dbReference type="ARBA" id="ARBA00022741"/>
    </source>
</evidence>
<dbReference type="HOGENOM" id="CLU_087829_3_0_0"/>
<dbReference type="PANTHER" id="PTHR33540">
    <property type="entry name" value="TRNA THREONYLCARBAMOYLADENOSINE BIOSYNTHESIS PROTEIN TSAE"/>
    <property type="match status" value="1"/>
</dbReference>
<name>E8QXQ0_ISOPI</name>
<dbReference type="eggNOG" id="COG0802">
    <property type="taxonomic scope" value="Bacteria"/>
</dbReference>
<evidence type="ECO:0000313" key="12">
    <source>
        <dbReference type="Proteomes" id="UP000008631"/>
    </source>
</evidence>
<dbReference type="EMBL" id="CP002353">
    <property type="protein sequence ID" value="ADV64087.1"/>
    <property type="molecule type" value="Genomic_DNA"/>
</dbReference>
<comment type="similarity">
    <text evidence="2">Belongs to the TsaE family.</text>
</comment>
<evidence type="ECO:0000256" key="10">
    <source>
        <dbReference type="ARBA" id="ARBA00032441"/>
    </source>
</evidence>
<dbReference type="GO" id="GO:0002949">
    <property type="term" value="P:tRNA threonylcarbamoyladenosine modification"/>
    <property type="evidence" value="ECO:0007669"/>
    <property type="project" value="InterPro"/>
</dbReference>
<evidence type="ECO:0000256" key="2">
    <source>
        <dbReference type="ARBA" id="ARBA00007599"/>
    </source>
</evidence>
<dbReference type="KEGG" id="ipa:Isop_3530"/>
<evidence type="ECO:0000256" key="9">
    <source>
        <dbReference type="ARBA" id="ARBA00022842"/>
    </source>
</evidence>
<organism evidence="11 12">
    <name type="scientific">Isosphaera pallida (strain ATCC 43644 / DSM 9630 / IS1B)</name>
    <dbReference type="NCBI Taxonomy" id="575540"/>
    <lineage>
        <taxon>Bacteria</taxon>
        <taxon>Pseudomonadati</taxon>
        <taxon>Planctomycetota</taxon>
        <taxon>Planctomycetia</taxon>
        <taxon>Isosphaerales</taxon>
        <taxon>Isosphaeraceae</taxon>
        <taxon>Isosphaera</taxon>
    </lineage>
</organism>
<dbReference type="InterPro" id="IPR003442">
    <property type="entry name" value="T6A_TsaE"/>
</dbReference>